<evidence type="ECO:0000256" key="7">
    <source>
        <dbReference type="ARBA" id="ARBA00023128"/>
    </source>
</evidence>
<dbReference type="FunFam" id="3.30.70.870:FF:000002">
    <property type="entry name" value="Translation elongation factor 2"/>
    <property type="match status" value="1"/>
</dbReference>
<dbReference type="NCBIfam" id="TIGR00231">
    <property type="entry name" value="small_GTP"/>
    <property type="match status" value="1"/>
</dbReference>
<proteinExistence type="predicted"/>
<keyword evidence="3" id="KW-0963">Cytoplasm</keyword>
<dbReference type="GO" id="GO:0005829">
    <property type="term" value="C:cytosol"/>
    <property type="evidence" value="ECO:0007669"/>
    <property type="project" value="TreeGrafter"/>
</dbReference>
<sequence>MVNFTVDEIHALMKKPANIRNMSVIAHVDHGKSTLTDSLVQRAGIISAAKAGEARFTDTRADEQERGITIKSTAISLYAHLADEDDLKDIPQKVEGNEFLVNLIDSPGHVDFSSEVTAALRTTDGALVVVDTIEGVCVQTETVLRQALGERVKPVVIINKVDRALLELQVEKEDLYQSFSRTIESVNVIIATYFDKTLGDVQVYPYNGTVAFGSGLHGWAFTVRQFAVKYAKKFGVDRKKMMDRLWGDNFFNPKTKKWTKTGEEGVERAFNQFILDPIFRIFDAFTKGKNEELLTICSKIDVKLTNEEKEAQGKVLLKSIMRKFLPAADALMEMMIIHLPSPVTAQKYRMETLYEGPPDDEAAVGIRDCDPKATLMLYVSKMVPTSDKGRFYAFGRVFSGTVRSGLKVRIQGPNYTPGKKEDLFIKAIQRTVLMMGRMTEPIDDVPAGNIVGLVGVDQFLLKSGTLTTSETAHNLKVMKFSVSPVVRRSVEVKNAQDLPKLVEGLKRLSKSDPCVLTYISETGEHVVAGAGELHLEICLKDLEEDHAGVPLKISDPVVQYRETVGDKSSMTALSKSPNKHNRLYVIAEPLAEEVSKDIEAGRIAPRDDFKARARILADDHGWDVTDARKIWAFGPDTTGANLLVDQTKAVQYLSEIKDSFVSGFQWATREGPIAEEPMRSVRFNVMDVTLHADAIHRGGGQIIPTARRVLYASTLLADPALLEPVFLVEIQVPENAMGGIYSVLTKKRGHVFSEEQRVGTPLFTVKAYLPVMESFGFNADLRAATGGQAFPQSVFDHWQILPGGSPLDTKTLTGQIVTNMRKRKGLKELVPGYENYYDKL</sequence>
<dbReference type="InterPro" id="IPR035647">
    <property type="entry name" value="EFG_III/V"/>
</dbReference>
<dbReference type="Pfam" id="PF00679">
    <property type="entry name" value="EFG_C"/>
    <property type="match status" value="1"/>
</dbReference>
<evidence type="ECO:0000259" key="10">
    <source>
        <dbReference type="PROSITE" id="PS51722"/>
    </source>
</evidence>
<gene>
    <name evidence="11" type="primary">EFT2</name>
    <name evidence="11" type="ORF">OHC33_000197</name>
</gene>
<dbReference type="InterPro" id="IPR031157">
    <property type="entry name" value="G_TR_CS"/>
</dbReference>
<comment type="subcellular location">
    <subcellularLocation>
        <location evidence="1">Cytoplasm</location>
    </subcellularLocation>
</comment>
<evidence type="ECO:0000313" key="11">
    <source>
        <dbReference type="EMBL" id="KAK5958355.1"/>
    </source>
</evidence>
<evidence type="ECO:0000256" key="3">
    <source>
        <dbReference type="ARBA" id="ARBA00022490"/>
    </source>
</evidence>
<dbReference type="FunFam" id="2.40.30.10:FF:000010">
    <property type="entry name" value="Translation elongation factor 2"/>
    <property type="match status" value="1"/>
</dbReference>
<keyword evidence="8" id="KW-0342">GTP-binding</keyword>
<dbReference type="SMART" id="SM00838">
    <property type="entry name" value="EFG_C"/>
    <property type="match status" value="1"/>
</dbReference>
<dbReference type="Pfam" id="PF03764">
    <property type="entry name" value="EFG_IV"/>
    <property type="match status" value="1"/>
</dbReference>
<dbReference type="Gene3D" id="3.40.50.300">
    <property type="entry name" value="P-loop containing nucleotide triphosphate hydrolases"/>
    <property type="match status" value="1"/>
</dbReference>
<dbReference type="PROSITE" id="PS00301">
    <property type="entry name" value="G_TR_1"/>
    <property type="match status" value="1"/>
</dbReference>
<feature type="domain" description="Tr-type G" evidence="10">
    <location>
        <begin position="17"/>
        <end position="254"/>
    </location>
</feature>
<dbReference type="GO" id="GO:1990904">
    <property type="term" value="C:ribonucleoprotein complex"/>
    <property type="evidence" value="ECO:0007669"/>
    <property type="project" value="TreeGrafter"/>
</dbReference>
<dbReference type="InterPro" id="IPR004161">
    <property type="entry name" value="EFTu-like_2"/>
</dbReference>
<keyword evidence="4" id="KW-0547">Nucleotide-binding</keyword>
<dbReference type="EMBL" id="JAKLMC020000001">
    <property type="protein sequence ID" value="KAK5958355.1"/>
    <property type="molecule type" value="Genomic_DNA"/>
</dbReference>
<dbReference type="Pfam" id="PF03144">
    <property type="entry name" value="GTP_EFTU_D2"/>
    <property type="match status" value="1"/>
</dbReference>
<accession>A0AAN8ICB7</accession>
<evidence type="ECO:0000256" key="9">
    <source>
        <dbReference type="ARBA" id="ARBA00024731"/>
    </source>
</evidence>
<dbReference type="InterPro" id="IPR027417">
    <property type="entry name" value="P-loop_NTPase"/>
</dbReference>
<dbReference type="FunFam" id="3.30.70.240:FF:000003">
    <property type="entry name" value="Translation elongation factor 2"/>
    <property type="match status" value="1"/>
</dbReference>
<name>A0AAN8ICB7_9EURO</name>
<evidence type="ECO:0000256" key="1">
    <source>
        <dbReference type="ARBA" id="ARBA00004496"/>
    </source>
</evidence>
<dbReference type="CDD" id="cd01681">
    <property type="entry name" value="aeEF2_snRNP_like_IV"/>
    <property type="match status" value="1"/>
</dbReference>
<dbReference type="GO" id="GO:0043022">
    <property type="term" value="F:ribosome binding"/>
    <property type="evidence" value="ECO:0007669"/>
    <property type="project" value="TreeGrafter"/>
</dbReference>
<reference evidence="11 12" key="1">
    <citation type="submission" date="2022-12" db="EMBL/GenBank/DDBJ databases">
        <title>Genomic features and morphological characterization of a novel Knufia sp. strain isolated from spacecraft assembly facility.</title>
        <authorList>
            <person name="Teixeira M."/>
            <person name="Chander A.M."/>
            <person name="Stajich J.E."/>
            <person name="Venkateswaran K."/>
        </authorList>
    </citation>
    <scope>NUCLEOTIDE SEQUENCE [LARGE SCALE GENOMIC DNA]</scope>
    <source>
        <strain evidence="11 12">FJI-L2-BK-P2</strain>
    </source>
</reference>
<dbReference type="GO" id="GO:0003924">
    <property type="term" value="F:GTPase activity"/>
    <property type="evidence" value="ECO:0007669"/>
    <property type="project" value="InterPro"/>
</dbReference>
<evidence type="ECO:0000256" key="5">
    <source>
        <dbReference type="ARBA" id="ARBA00022768"/>
    </source>
</evidence>
<keyword evidence="6" id="KW-0648">Protein biosynthesis</keyword>
<dbReference type="InterPro" id="IPR020568">
    <property type="entry name" value="Ribosomal_Su5_D2-typ_SF"/>
</dbReference>
<dbReference type="Gene3D" id="3.30.70.870">
    <property type="entry name" value="Elongation Factor G (Translational Gtpase), domain 3"/>
    <property type="match status" value="1"/>
</dbReference>
<dbReference type="CDD" id="cd16261">
    <property type="entry name" value="EF2_snRNP_III"/>
    <property type="match status" value="1"/>
</dbReference>
<dbReference type="InterPro" id="IPR005517">
    <property type="entry name" value="Transl_elong_EFG/EF2_IV"/>
</dbReference>
<dbReference type="InterPro" id="IPR000640">
    <property type="entry name" value="EFG_V-like"/>
</dbReference>
<keyword evidence="7" id="KW-0496">Mitochondrion</keyword>
<dbReference type="CDD" id="cd04096">
    <property type="entry name" value="eEF2_snRNP_like_C"/>
    <property type="match status" value="1"/>
</dbReference>
<keyword evidence="5 11" id="KW-0251">Elongation factor</keyword>
<dbReference type="InterPro" id="IPR041095">
    <property type="entry name" value="EFG_II"/>
</dbReference>
<comment type="caution">
    <text evidence="11">The sequence shown here is derived from an EMBL/GenBank/DDBJ whole genome shotgun (WGS) entry which is preliminary data.</text>
</comment>
<dbReference type="SUPFAM" id="SSF54980">
    <property type="entry name" value="EF-G C-terminal domain-like"/>
    <property type="match status" value="2"/>
</dbReference>
<dbReference type="Pfam" id="PF00009">
    <property type="entry name" value="GTP_EFTU"/>
    <property type="match status" value="1"/>
</dbReference>
<keyword evidence="12" id="KW-1185">Reference proteome</keyword>
<organism evidence="11 12">
    <name type="scientific">Knufia fluminis</name>
    <dbReference type="NCBI Taxonomy" id="191047"/>
    <lineage>
        <taxon>Eukaryota</taxon>
        <taxon>Fungi</taxon>
        <taxon>Dikarya</taxon>
        <taxon>Ascomycota</taxon>
        <taxon>Pezizomycotina</taxon>
        <taxon>Eurotiomycetes</taxon>
        <taxon>Chaetothyriomycetidae</taxon>
        <taxon>Chaetothyriales</taxon>
        <taxon>Trichomeriaceae</taxon>
        <taxon>Knufia</taxon>
    </lineage>
</organism>
<evidence type="ECO:0000313" key="12">
    <source>
        <dbReference type="Proteomes" id="UP001316803"/>
    </source>
</evidence>
<dbReference type="FunFam" id="3.30.230.10:FF:000006">
    <property type="entry name" value="Translation elongation factor 2"/>
    <property type="match status" value="1"/>
</dbReference>
<dbReference type="CDD" id="cd01885">
    <property type="entry name" value="EF2"/>
    <property type="match status" value="1"/>
</dbReference>
<evidence type="ECO:0000256" key="2">
    <source>
        <dbReference type="ARBA" id="ARBA00017891"/>
    </source>
</evidence>
<dbReference type="PANTHER" id="PTHR42908:SF10">
    <property type="entry name" value="EUKARYOTIC TRANSLATION ELONGATION FACTOR 2"/>
    <property type="match status" value="1"/>
</dbReference>
<dbReference type="InterPro" id="IPR009000">
    <property type="entry name" value="Transl_B-barrel_sf"/>
</dbReference>
<protein>
    <recommendedName>
        <fullName evidence="2">Elongation factor 2</fullName>
    </recommendedName>
</protein>
<dbReference type="Proteomes" id="UP001316803">
    <property type="component" value="Unassembled WGS sequence"/>
</dbReference>
<evidence type="ECO:0000256" key="8">
    <source>
        <dbReference type="ARBA" id="ARBA00023134"/>
    </source>
</evidence>
<dbReference type="SUPFAM" id="SSF54211">
    <property type="entry name" value="Ribosomal protein S5 domain 2-like"/>
    <property type="match status" value="1"/>
</dbReference>
<dbReference type="AlphaFoldDB" id="A0AAN8ICB7"/>
<evidence type="ECO:0000256" key="4">
    <source>
        <dbReference type="ARBA" id="ARBA00022741"/>
    </source>
</evidence>
<dbReference type="CDD" id="cd03700">
    <property type="entry name" value="EF2_snRNP_like_II"/>
    <property type="match status" value="1"/>
</dbReference>
<dbReference type="PANTHER" id="PTHR42908">
    <property type="entry name" value="TRANSLATION ELONGATION FACTOR-RELATED"/>
    <property type="match status" value="1"/>
</dbReference>
<dbReference type="PROSITE" id="PS51722">
    <property type="entry name" value="G_TR_2"/>
    <property type="match status" value="1"/>
</dbReference>
<dbReference type="FunFam" id="3.40.50.300:FF:000058">
    <property type="entry name" value="Translation elongation factor 2"/>
    <property type="match status" value="1"/>
</dbReference>
<dbReference type="Gene3D" id="2.40.30.10">
    <property type="entry name" value="Translation factors"/>
    <property type="match status" value="1"/>
</dbReference>
<dbReference type="InterPro" id="IPR000795">
    <property type="entry name" value="T_Tr_GTP-bd_dom"/>
</dbReference>
<evidence type="ECO:0000256" key="6">
    <source>
        <dbReference type="ARBA" id="ARBA00022917"/>
    </source>
</evidence>
<dbReference type="GO" id="GO:0005525">
    <property type="term" value="F:GTP binding"/>
    <property type="evidence" value="ECO:0007669"/>
    <property type="project" value="UniProtKB-KW"/>
</dbReference>
<dbReference type="SUPFAM" id="SSF52540">
    <property type="entry name" value="P-loop containing nucleoside triphosphate hydrolases"/>
    <property type="match status" value="1"/>
</dbReference>
<dbReference type="SUPFAM" id="SSF50447">
    <property type="entry name" value="Translation proteins"/>
    <property type="match status" value="1"/>
</dbReference>
<dbReference type="Gene3D" id="3.30.70.240">
    <property type="match status" value="1"/>
</dbReference>
<dbReference type="PRINTS" id="PR00315">
    <property type="entry name" value="ELONGATNFCT"/>
</dbReference>
<dbReference type="InterPro" id="IPR005225">
    <property type="entry name" value="Small_GTP-bd"/>
</dbReference>
<dbReference type="Pfam" id="PF14492">
    <property type="entry name" value="EFG_III"/>
    <property type="match status" value="1"/>
</dbReference>
<dbReference type="InterPro" id="IPR014721">
    <property type="entry name" value="Ribsml_uS5_D2-typ_fold_subgr"/>
</dbReference>
<dbReference type="GO" id="GO:0003746">
    <property type="term" value="F:translation elongation factor activity"/>
    <property type="evidence" value="ECO:0007669"/>
    <property type="project" value="UniProtKB-KW"/>
</dbReference>
<comment type="function">
    <text evidence="9">Catalyzes the GTP-dependent ribosomal translocation step during translation elongation. During this step, the ribosome changes from the pre-translocational (PRE) to the post-translocational (POST) state as the newly formed A-site-bound peptidyl-tRNA and P-site-bound deacylated tRNA move to the P and E sites, respectively. Catalyzes the coordinated movement of the two tRNA molecules, the mRNA and conformational changes in the ribosome.</text>
</comment>
<dbReference type="SMART" id="SM00889">
    <property type="entry name" value="EFG_IV"/>
    <property type="match status" value="1"/>
</dbReference>
<dbReference type="Gene3D" id="3.30.230.10">
    <property type="match status" value="1"/>
</dbReference>